<proteinExistence type="predicted"/>
<dbReference type="EMBL" id="DS022301">
    <property type="protein sequence ID" value="OAJ38358.1"/>
    <property type="molecule type" value="Genomic_DNA"/>
</dbReference>
<gene>
    <name evidence="1" type="ORF">BDEG_22297</name>
    <name evidence="2" type="ORF">BDEG_22302</name>
</gene>
<dbReference type="EMBL" id="DS022301">
    <property type="protein sequence ID" value="OAJ38353.1"/>
    <property type="molecule type" value="Genomic_DNA"/>
</dbReference>
<protein>
    <submittedName>
        <fullName evidence="2">Uncharacterized protein</fullName>
    </submittedName>
</protein>
<organism evidence="2 3">
    <name type="scientific">Batrachochytrium dendrobatidis (strain JEL423)</name>
    <dbReference type="NCBI Taxonomy" id="403673"/>
    <lineage>
        <taxon>Eukaryota</taxon>
        <taxon>Fungi</taxon>
        <taxon>Fungi incertae sedis</taxon>
        <taxon>Chytridiomycota</taxon>
        <taxon>Chytridiomycota incertae sedis</taxon>
        <taxon>Chytridiomycetes</taxon>
        <taxon>Rhizophydiales</taxon>
        <taxon>Rhizophydiales incertae sedis</taxon>
        <taxon>Batrachochytrium</taxon>
    </lineage>
</organism>
<evidence type="ECO:0000313" key="1">
    <source>
        <dbReference type="EMBL" id="OAJ38353.1"/>
    </source>
</evidence>
<dbReference type="VEuPathDB" id="FungiDB:BDEG_22297"/>
<evidence type="ECO:0000313" key="3">
    <source>
        <dbReference type="Proteomes" id="UP000077115"/>
    </source>
</evidence>
<dbReference type="Proteomes" id="UP000077115">
    <property type="component" value="Unassembled WGS sequence"/>
</dbReference>
<sequence>MAMVTKVDGLITGSMPTGTRLGSRPLVGWKLYCSSYTMNKHQGGRMYQQCRRNHKMRLDSGRVWNPYLIMRHQCRIISRSNEFAIRITAERSTSSFSLCFVS</sequence>
<dbReference type="VEuPathDB" id="FungiDB:BDEG_22302"/>
<reference evidence="2 3" key="2">
    <citation type="submission" date="2016-05" db="EMBL/GenBank/DDBJ databases">
        <title>Lineage-specific infection strategies underlie the spectrum of fungal disease in amphibians.</title>
        <authorList>
            <person name="Cuomo C.A."/>
            <person name="Farrer R.A."/>
            <person name="James T."/>
            <person name="Longcore J."/>
            <person name="Birren B."/>
        </authorList>
    </citation>
    <scope>NUCLEOTIDE SEQUENCE [LARGE SCALE GENOMIC DNA]</scope>
    <source>
        <strain evidence="2 3">JEL423</strain>
    </source>
</reference>
<dbReference type="AlphaFoldDB" id="A0A177WE19"/>
<reference evidence="2 3" key="1">
    <citation type="submission" date="2006-10" db="EMBL/GenBank/DDBJ databases">
        <title>The Genome Sequence of Batrachochytrium dendrobatidis JEL423.</title>
        <authorList>
            <consortium name="The Broad Institute Genome Sequencing Platform"/>
            <person name="Birren B."/>
            <person name="Lander E."/>
            <person name="Galagan J."/>
            <person name="Cuomo C."/>
            <person name="Devon K."/>
            <person name="Jaffe D."/>
            <person name="Butler J."/>
            <person name="Alvarez P."/>
            <person name="Gnerre S."/>
            <person name="Grabherr M."/>
            <person name="Kleber M."/>
            <person name="Mauceli E."/>
            <person name="Brockman W."/>
            <person name="Young S."/>
            <person name="LaButti K."/>
            <person name="Sykes S."/>
            <person name="DeCaprio D."/>
            <person name="Crawford M."/>
            <person name="Koehrsen M."/>
            <person name="Engels R."/>
            <person name="Montgomery P."/>
            <person name="Pearson M."/>
            <person name="Howarth C."/>
            <person name="Larson L."/>
            <person name="White J."/>
            <person name="O'Leary S."/>
            <person name="Kodira C."/>
            <person name="Zeng Q."/>
            <person name="Yandava C."/>
            <person name="Alvarado L."/>
            <person name="Longcore J."/>
            <person name="James T."/>
        </authorList>
    </citation>
    <scope>NUCLEOTIDE SEQUENCE [LARGE SCALE GENOMIC DNA]</scope>
    <source>
        <strain evidence="2 3">JEL423</strain>
    </source>
</reference>
<accession>A0A177WE19</accession>
<name>A0A177WE19_BATDL</name>
<evidence type="ECO:0000313" key="2">
    <source>
        <dbReference type="EMBL" id="OAJ38358.1"/>
    </source>
</evidence>